<dbReference type="AlphaFoldDB" id="A0AAV4LVK2"/>
<keyword evidence="8" id="KW-1185">Reference proteome</keyword>
<evidence type="ECO:0000256" key="2">
    <source>
        <dbReference type="ARBA" id="ARBA00022741"/>
    </source>
</evidence>
<feature type="region of interest" description="Disordered" evidence="5">
    <location>
        <begin position="652"/>
        <end position="671"/>
    </location>
</feature>
<dbReference type="RefSeq" id="XP_067715200.1">
    <property type="nucleotide sequence ID" value="XM_067859099.1"/>
</dbReference>
<feature type="domain" description="ABC transporter" evidence="6">
    <location>
        <begin position="365"/>
        <end position="614"/>
    </location>
</feature>
<evidence type="ECO:0000256" key="1">
    <source>
        <dbReference type="ARBA" id="ARBA00022737"/>
    </source>
</evidence>
<reference evidence="7 8" key="1">
    <citation type="submission" date="2021-06" db="EMBL/GenBank/DDBJ databases">
        <title>Genome sequence of Babesia caballi.</title>
        <authorList>
            <person name="Yamagishi J."/>
            <person name="Kidaka T."/>
            <person name="Ochi A."/>
        </authorList>
    </citation>
    <scope>NUCLEOTIDE SEQUENCE [LARGE SCALE GENOMIC DNA]</scope>
    <source>
        <strain evidence="7">USDA-D6B2</strain>
    </source>
</reference>
<dbReference type="Gene3D" id="3.40.50.300">
    <property type="entry name" value="P-loop containing nucleotide triphosphate hydrolases"/>
    <property type="match status" value="2"/>
</dbReference>
<keyword evidence="4" id="KW-0175">Coiled coil</keyword>
<dbReference type="InterPro" id="IPR003959">
    <property type="entry name" value="ATPase_AAA_core"/>
</dbReference>
<keyword evidence="2" id="KW-0547">Nucleotide-binding</keyword>
<sequence>MRLRGHSLKELALMQFDEITKSDDYSRFLLSENIFTPDKPFNSYVAYMPQNYVSQLDDSTLVEKVISDTNRIYHTRLSIIQDIENHLDYLNEISDGRNVSEASIPQGENDAFDRPSIDWAKRILTIYNDDNQLVRETSRGLENVTTHLIDMFGMRETLPLKVGELSGGFKMRLCLLTQLIHSPQLLFLDEPTNNLDLASVTFLSKILKRLIGTNGLSVLLVSHSPSFLNSICTSIFQVPGDGTLSHHVGDFDNFVQKGSHSLQSRTSRLQHMEANLKKLQQEYKMKVESTKGSQRQRKVLLSQKRQLIEETEEMVNNMKDASKSAYSDVYEKCVLLNDSPTTTPKLLHHPLIKRGTFVFPDRPAFALRDVKLRNEAGEVLVSNLSLNIYNGDRVVILGNNGVGKSTLLTLLNAMAHASKMGIEDVNSVLKPRSYFHVSGGECQGGRNSDVNYFSQNCSDVLKSRLTVEMLAMKFGGLDMSNTQQLTDYLSTFHLHDFMNTNVCDLSFGERSRFILALQFLRDSAFLLLDEPSNHLDIYMQKTLHSLLNNVYTGGGIIVATHDLQLLQNLERVTTVLYIHEFDRLYTFNGDFRDEYIRLKHDTPDLSHEEIGAFLENCRTRYEPRICAPTVDPTSTPQTEEMTRRRLKRLKSFSGSSCKPGKPRIKNAKRYT</sequence>
<protein>
    <submittedName>
        <fullName evidence="7">ABC transporter ATP-binding protein</fullName>
    </submittedName>
</protein>
<dbReference type="PANTHER" id="PTHR19211">
    <property type="entry name" value="ATP-BINDING TRANSPORT PROTEIN-RELATED"/>
    <property type="match status" value="1"/>
</dbReference>
<dbReference type="InterPro" id="IPR017871">
    <property type="entry name" value="ABC_transporter-like_CS"/>
</dbReference>
<dbReference type="InterPro" id="IPR003439">
    <property type="entry name" value="ABC_transporter-like_ATP-bd"/>
</dbReference>
<dbReference type="EMBL" id="BPLF01000002">
    <property type="protein sequence ID" value="GIX63131.1"/>
    <property type="molecule type" value="Genomic_DNA"/>
</dbReference>
<dbReference type="InterPro" id="IPR050611">
    <property type="entry name" value="ABCF"/>
</dbReference>
<dbReference type="PROSITE" id="PS00211">
    <property type="entry name" value="ABC_TRANSPORTER_1"/>
    <property type="match status" value="1"/>
</dbReference>
<dbReference type="SUPFAM" id="SSF52540">
    <property type="entry name" value="P-loop containing nucleoside triphosphate hydrolases"/>
    <property type="match status" value="2"/>
</dbReference>
<proteinExistence type="predicted"/>
<evidence type="ECO:0000256" key="3">
    <source>
        <dbReference type="ARBA" id="ARBA00022840"/>
    </source>
</evidence>
<feature type="coiled-coil region" evidence="4">
    <location>
        <begin position="262"/>
        <end position="324"/>
    </location>
</feature>
<name>A0AAV4LVK2_BABCB</name>
<dbReference type="SMART" id="SM00382">
    <property type="entry name" value="AAA"/>
    <property type="match status" value="1"/>
</dbReference>
<evidence type="ECO:0000259" key="6">
    <source>
        <dbReference type="PROSITE" id="PS50893"/>
    </source>
</evidence>
<accession>A0AAV4LVK2</accession>
<evidence type="ECO:0000256" key="4">
    <source>
        <dbReference type="SAM" id="Coils"/>
    </source>
</evidence>
<evidence type="ECO:0000313" key="8">
    <source>
        <dbReference type="Proteomes" id="UP001497744"/>
    </source>
</evidence>
<dbReference type="GO" id="GO:0005524">
    <property type="term" value="F:ATP binding"/>
    <property type="evidence" value="ECO:0007669"/>
    <property type="project" value="UniProtKB-KW"/>
</dbReference>
<keyword evidence="1" id="KW-0677">Repeat</keyword>
<feature type="domain" description="ABC transporter" evidence="6">
    <location>
        <begin position="3"/>
        <end position="282"/>
    </location>
</feature>
<keyword evidence="3 7" id="KW-0067">ATP-binding</keyword>
<dbReference type="PROSITE" id="PS50893">
    <property type="entry name" value="ABC_TRANSPORTER_2"/>
    <property type="match status" value="2"/>
</dbReference>
<dbReference type="InterPro" id="IPR027417">
    <property type="entry name" value="P-loop_NTPase"/>
</dbReference>
<evidence type="ECO:0000313" key="7">
    <source>
        <dbReference type="EMBL" id="GIX63131.1"/>
    </source>
</evidence>
<dbReference type="InterPro" id="IPR003593">
    <property type="entry name" value="AAA+_ATPase"/>
</dbReference>
<gene>
    <name evidence="7" type="ORF">BcabD6B2_25660</name>
</gene>
<dbReference type="PANTHER" id="PTHR19211:SF14">
    <property type="entry name" value="ATP-BINDING CASSETTE SUB-FAMILY F MEMBER 1"/>
    <property type="match status" value="1"/>
</dbReference>
<dbReference type="GeneID" id="94194612"/>
<comment type="caution">
    <text evidence="7">The sequence shown here is derived from an EMBL/GenBank/DDBJ whole genome shotgun (WGS) entry which is preliminary data.</text>
</comment>
<dbReference type="Pfam" id="PF13304">
    <property type="entry name" value="AAA_21"/>
    <property type="match status" value="1"/>
</dbReference>
<feature type="compositionally biased region" description="Basic residues" evidence="5">
    <location>
        <begin position="660"/>
        <end position="671"/>
    </location>
</feature>
<dbReference type="GO" id="GO:0016887">
    <property type="term" value="F:ATP hydrolysis activity"/>
    <property type="evidence" value="ECO:0007669"/>
    <property type="project" value="InterPro"/>
</dbReference>
<evidence type="ECO:0000256" key="5">
    <source>
        <dbReference type="SAM" id="MobiDB-lite"/>
    </source>
</evidence>
<organism evidence="7 8">
    <name type="scientific">Babesia caballi</name>
    <dbReference type="NCBI Taxonomy" id="5871"/>
    <lineage>
        <taxon>Eukaryota</taxon>
        <taxon>Sar</taxon>
        <taxon>Alveolata</taxon>
        <taxon>Apicomplexa</taxon>
        <taxon>Aconoidasida</taxon>
        <taxon>Piroplasmida</taxon>
        <taxon>Babesiidae</taxon>
        <taxon>Babesia</taxon>
    </lineage>
</organism>
<dbReference type="Pfam" id="PF00005">
    <property type="entry name" value="ABC_tran"/>
    <property type="match status" value="1"/>
</dbReference>
<dbReference type="Proteomes" id="UP001497744">
    <property type="component" value="Unassembled WGS sequence"/>
</dbReference>